<dbReference type="SUPFAM" id="SSF50969">
    <property type="entry name" value="YVTN repeat-like/Quinoprotein amine dehydrogenase"/>
    <property type="match status" value="1"/>
</dbReference>
<keyword evidence="3" id="KW-1185">Reference proteome</keyword>
<dbReference type="PROSITE" id="PS51257">
    <property type="entry name" value="PROKAR_LIPOPROTEIN"/>
    <property type="match status" value="1"/>
</dbReference>
<dbReference type="InterPro" id="IPR011044">
    <property type="entry name" value="Quino_amine_DH_bsu"/>
</dbReference>
<sequence>MKRRISYSFGGLALATLGLPLALVSAGGCETQTVASEVRALERSGRVSFLCLGAPGLGTTPALPYERCGGTRFETPDDYAVANGVTTQPHLYALVTQTTRGEVAVVDMSTKVDSVLDSNPRVPGANFLPVGAQPIDIASTNGSMAAFVGVAESGREGIFALAAKDIRVCSTCLPKTLSSWPACALPGAPGEMLVVYDPKNDAGEVRAHCDDTTYSKPREPEPDGAGGFLVDLTQEGLGRPKLVVTIPDLGALAVIDAQTLFDVEREADGTPRKDPDTGELVYVHAPGSWKECPIDRWVPLTVDLPVQSPPAPPPTGAACVAPPVIAPAPAQDYEARPAGITLSEKRLFVGDLDAPVVHVLDMKTPCEPIERDPLLPTSLSEPDRVVTTSQIAASPTLAGSLERFLYAVDDLDGSVMVFDIAEDATSRRPVTRPHPEWTPGQAPDRVEFGVPVQDLVIIERDNPLPIPNTGVAPEGVRCSPDPDLTVCTTTSTSCDPETLYRTSGTYESGAGPARMRGAFAYVVLGTGQIAVVDIDDYDALCRAPTRYTYLYGCPPPGAPADLAGEEVLASTGEISCNIVVPHTPRSANYMRTSERTGQNQPGLSGFPLLYNNQGTLQSTFDEDGPIIRATVPVLPSGTKELPPEHFTLAVGGTIRVIDQKTGLTTNAGDPEHTVVMNFEDPRAQSASQTFTITYEGALPGFAGKAGRLDLTGGPTPTLSDAASRFCDQGVLGERAWEEILSSEGDANAAAKAKSLADYVQIASNIPDEDDIHWTSPETQGVCTYQQCKSTFGPAELPREGRDISILEAYQDRLELGGSRGGASPELIECCFPTLVGFNIRVGGQWSVVGNASGFLHHVIAAPESVGDTPLGACRNSCDPTRARLNGRVRAAPHGEVVKDGDLLAFINPFFRMAINDPAPESEFDANPSSATINGPPRDTFFQFATQGNFRPLLLTLTSSTTSATEIQPQAVTFVPSTGELAITDGSLEGLMLISASRLALTRQYY</sequence>
<name>A0A9X3XA12_9BACT</name>
<organism evidence="2 3">
    <name type="scientific">Polyangium jinanense</name>
    <dbReference type="NCBI Taxonomy" id="2829994"/>
    <lineage>
        <taxon>Bacteria</taxon>
        <taxon>Pseudomonadati</taxon>
        <taxon>Myxococcota</taxon>
        <taxon>Polyangia</taxon>
        <taxon>Polyangiales</taxon>
        <taxon>Polyangiaceae</taxon>
        <taxon>Polyangium</taxon>
    </lineage>
</organism>
<proteinExistence type="predicted"/>
<evidence type="ECO:0000313" key="3">
    <source>
        <dbReference type="Proteomes" id="UP001151081"/>
    </source>
</evidence>
<evidence type="ECO:0000256" key="1">
    <source>
        <dbReference type="SAM" id="SignalP"/>
    </source>
</evidence>
<keyword evidence="1" id="KW-0732">Signal</keyword>
<dbReference type="EMBL" id="JAGTJJ010000044">
    <property type="protein sequence ID" value="MDC3986799.1"/>
    <property type="molecule type" value="Genomic_DNA"/>
</dbReference>
<accession>A0A9X3XA12</accession>
<feature type="signal peptide" evidence="1">
    <location>
        <begin position="1"/>
        <end position="26"/>
    </location>
</feature>
<protein>
    <submittedName>
        <fullName evidence="2">Uncharacterized protein</fullName>
    </submittedName>
</protein>
<feature type="chain" id="PRO_5040893068" evidence="1">
    <location>
        <begin position="27"/>
        <end position="1005"/>
    </location>
</feature>
<gene>
    <name evidence="2" type="ORF">KEG57_40370</name>
</gene>
<dbReference type="Proteomes" id="UP001151081">
    <property type="component" value="Unassembled WGS sequence"/>
</dbReference>
<evidence type="ECO:0000313" key="2">
    <source>
        <dbReference type="EMBL" id="MDC3986799.1"/>
    </source>
</evidence>
<dbReference type="AlphaFoldDB" id="A0A9X3XA12"/>
<dbReference type="RefSeq" id="WP_272422440.1">
    <property type="nucleotide sequence ID" value="NZ_JAGTJJ010000044.1"/>
</dbReference>
<comment type="caution">
    <text evidence="2">The sequence shown here is derived from an EMBL/GenBank/DDBJ whole genome shotgun (WGS) entry which is preliminary data.</text>
</comment>
<reference evidence="2 3" key="1">
    <citation type="submission" date="2021-04" db="EMBL/GenBank/DDBJ databases">
        <title>Genome analysis of Polyangium sp.</title>
        <authorList>
            <person name="Li Y."/>
            <person name="Wang J."/>
        </authorList>
    </citation>
    <scope>NUCLEOTIDE SEQUENCE [LARGE SCALE GENOMIC DNA]</scope>
    <source>
        <strain evidence="2 3">SDU14</strain>
    </source>
</reference>